<comment type="similarity">
    <text evidence="1">Belongs to the AHA1 family.</text>
</comment>
<dbReference type="CDD" id="cd08901">
    <property type="entry name" value="SRPBCC_CalC_Aha1-like_8"/>
    <property type="match status" value="1"/>
</dbReference>
<dbReference type="Gene3D" id="3.30.530.20">
    <property type="match status" value="1"/>
</dbReference>
<dbReference type="InterPro" id="IPR013538">
    <property type="entry name" value="ASHA1/2-like_C"/>
</dbReference>
<dbReference type="RefSeq" id="WP_161700256.1">
    <property type="nucleotide sequence ID" value="NZ_JAAAMU010000009.1"/>
</dbReference>
<comment type="caution">
    <text evidence="3">The sequence shown here is derived from an EMBL/GenBank/DDBJ whole genome shotgun (WGS) entry which is preliminary data.</text>
</comment>
<dbReference type="EMBL" id="JAAAMU010000009">
    <property type="protein sequence ID" value="NBC70867.1"/>
    <property type="molecule type" value="Genomic_DNA"/>
</dbReference>
<proteinExistence type="inferred from homology"/>
<dbReference type="Pfam" id="PF08327">
    <property type="entry name" value="AHSA1"/>
    <property type="match status" value="1"/>
</dbReference>
<organism evidence="3 4">
    <name type="scientific">Paenibacillus sacheonensis</name>
    <dbReference type="NCBI Taxonomy" id="742054"/>
    <lineage>
        <taxon>Bacteria</taxon>
        <taxon>Bacillati</taxon>
        <taxon>Bacillota</taxon>
        <taxon>Bacilli</taxon>
        <taxon>Bacillales</taxon>
        <taxon>Paenibacillaceae</taxon>
        <taxon>Paenibacillus</taxon>
    </lineage>
</organism>
<feature type="domain" description="Activator of Hsp90 ATPase homologue 1/2-like C-terminal" evidence="2">
    <location>
        <begin position="12"/>
        <end position="130"/>
    </location>
</feature>
<evidence type="ECO:0000256" key="1">
    <source>
        <dbReference type="ARBA" id="ARBA00006817"/>
    </source>
</evidence>
<evidence type="ECO:0000259" key="2">
    <source>
        <dbReference type="Pfam" id="PF08327"/>
    </source>
</evidence>
<dbReference type="InterPro" id="IPR023393">
    <property type="entry name" value="START-like_dom_sf"/>
</dbReference>
<dbReference type="AlphaFoldDB" id="A0A7X4YQU0"/>
<accession>A0A7X4YQU0</accession>
<reference evidence="3 4" key="1">
    <citation type="submission" date="2020-01" db="EMBL/GenBank/DDBJ databases">
        <title>Paenibacillus soybeanensis sp. nov. isolated from the nodules of soybean (Glycine max(L.) Merr).</title>
        <authorList>
            <person name="Wang H."/>
        </authorList>
    </citation>
    <scope>NUCLEOTIDE SEQUENCE [LARGE SCALE GENOMIC DNA]</scope>
    <source>
        <strain evidence="3 4">DSM 23054</strain>
    </source>
</reference>
<dbReference type="Proteomes" id="UP000558113">
    <property type="component" value="Unassembled WGS sequence"/>
</dbReference>
<keyword evidence="4" id="KW-1185">Reference proteome</keyword>
<evidence type="ECO:0000313" key="3">
    <source>
        <dbReference type="EMBL" id="NBC70867.1"/>
    </source>
</evidence>
<dbReference type="OrthoDB" id="2364866at2"/>
<dbReference type="SUPFAM" id="SSF55961">
    <property type="entry name" value="Bet v1-like"/>
    <property type="match status" value="1"/>
</dbReference>
<sequence>MYNVTSMKILKPAADVFEAFVDPERIGNFWFSSSTARWEAGKTIGLRYVEYNAELEIHVLEIEANSAIVYRWGGEDNVVTMKFRAVDPDTTIVEVTESGFREDDPKLMAKMLDNKEGWVFMLTCLKGYLEFGVSGLRGGLVHG</sequence>
<protein>
    <recommendedName>
        <fullName evidence="2">Activator of Hsp90 ATPase homologue 1/2-like C-terminal domain-containing protein</fullName>
    </recommendedName>
</protein>
<name>A0A7X4YQU0_9BACL</name>
<evidence type="ECO:0000313" key="4">
    <source>
        <dbReference type="Proteomes" id="UP000558113"/>
    </source>
</evidence>
<gene>
    <name evidence="3" type="ORF">GT003_17850</name>
</gene>